<evidence type="ECO:0000313" key="2">
    <source>
        <dbReference type="EMBL" id="MPM82101.1"/>
    </source>
</evidence>
<evidence type="ECO:0000256" key="1">
    <source>
        <dbReference type="SAM" id="MobiDB-lite"/>
    </source>
</evidence>
<protein>
    <submittedName>
        <fullName evidence="2">Uncharacterized protein</fullName>
    </submittedName>
</protein>
<dbReference type="AlphaFoldDB" id="A0A645CYZ2"/>
<reference evidence="2" key="1">
    <citation type="submission" date="2019-08" db="EMBL/GenBank/DDBJ databases">
        <authorList>
            <person name="Kucharzyk K."/>
            <person name="Murdoch R.W."/>
            <person name="Higgins S."/>
            <person name="Loffler F."/>
        </authorList>
    </citation>
    <scope>NUCLEOTIDE SEQUENCE</scope>
</reference>
<accession>A0A645CYZ2</accession>
<feature type="compositionally biased region" description="Basic and acidic residues" evidence="1">
    <location>
        <begin position="1"/>
        <end position="11"/>
    </location>
</feature>
<proteinExistence type="predicted"/>
<gene>
    <name evidence="2" type="ORF">SDC9_129159</name>
</gene>
<organism evidence="2">
    <name type="scientific">bioreactor metagenome</name>
    <dbReference type="NCBI Taxonomy" id="1076179"/>
    <lineage>
        <taxon>unclassified sequences</taxon>
        <taxon>metagenomes</taxon>
        <taxon>ecological metagenomes</taxon>
    </lineage>
</organism>
<comment type="caution">
    <text evidence="2">The sequence shown here is derived from an EMBL/GenBank/DDBJ whole genome shotgun (WGS) entry which is preliminary data.</text>
</comment>
<feature type="region of interest" description="Disordered" evidence="1">
    <location>
        <begin position="53"/>
        <end position="103"/>
    </location>
</feature>
<dbReference type="EMBL" id="VSSQ01031275">
    <property type="protein sequence ID" value="MPM82101.1"/>
    <property type="molecule type" value="Genomic_DNA"/>
</dbReference>
<feature type="region of interest" description="Disordered" evidence="1">
    <location>
        <begin position="1"/>
        <end position="29"/>
    </location>
</feature>
<feature type="compositionally biased region" description="Basic and acidic residues" evidence="1">
    <location>
        <begin position="88"/>
        <end position="103"/>
    </location>
</feature>
<sequence>MGLGAHADKTGQKSCRAKKPEGGAMNSLLAGEAGAQRRLGSAFVDPIRQKSLIGRFIPQDDQDGGNGHQEKDDSHNPKAGLPAVGLHRPIDDRHHEGGREPGA</sequence>
<name>A0A645CYZ2_9ZZZZ</name>